<evidence type="ECO:0000313" key="2">
    <source>
        <dbReference type="EnsemblPlants" id="KQL23725"/>
    </source>
</evidence>
<reference evidence="3" key="1">
    <citation type="journal article" date="2012" name="Nat. Biotechnol.">
        <title>Reference genome sequence of the model plant Setaria.</title>
        <authorList>
            <person name="Bennetzen J.L."/>
            <person name="Schmutz J."/>
            <person name="Wang H."/>
            <person name="Percifield R."/>
            <person name="Hawkins J."/>
            <person name="Pontaroli A.C."/>
            <person name="Estep M."/>
            <person name="Feng L."/>
            <person name="Vaughn J.N."/>
            <person name="Grimwood J."/>
            <person name="Jenkins J."/>
            <person name="Barry K."/>
            <person name="Lindquist E."/>
            <person name="Hellsten U."/>
            <person name="Deshpande S."/>
            <person name="Wang X."/>
            <person name="Wu X."/>
            <person name="Mitros T."/>
            <person name="Triplett J."/>
            <person name="Yang X."/>
            <person name="Ye C.Y."/>
            <person name="Mauro-Herrera M."/>
            <person name="Wang L."/>
            <person name="Li P."/>
            <person name="Sharma M."/>
            <person name="Sharma R."/>
            <person name="Ronald P.C."/>
            <person name="Panaud O."/>
            <person name="Kellogg E.A."/>
            <person name="Brutnell T.P."/>
            <person name="Doust A.N."/>
            <person name="Tuskan G.A."/>
            <person name="Rokhsar D."/>
            <person name="Devos K.M."/>
        </authorList>
    </citation>
    <scope>NUCLEOTIDE SEQUENCE [LARGE SCALE GENOMIC DNA]</scope>
    <source>
        <strain evidence="3">cv. Yugu1</strain>
    </source>
</reference>
<evidence type="ECO:0000256" key="1">
    <source>
        <dbReference type="SAM" id="Phobius"/>
    </source>
</evidence>
<dbReference type="AlphaFoldDB" id="K3ZYF1"/>
<accession>K3ZYF1</accession>
<protein>
    <submittedName>
        <fullName evidence="2">Uncharacterized protein</fullName>
    </submittedName>
</protein>
<keyword evidence="1" id="KW-0472">Membrane</keyword>
<dbReference type="InParanoid" id="K3ZYF1"/>
<dbReference type="HOGENOM" id="CLU_2363645_0_0_1"/>
<dbReference type="EnsemblPlants" id="KQL23725">
    <property type="protein sequence ID" value="KQL23725"/>
    <property type="gene ID" value="SETIT_031633mg"/>
</dbReference>
<name>K3ZYF1_SETIT</name>
<keyword evidence="1" id="KW-0812">Transmembrane</keyword>
<reference evidence="2" key="2">
    <citation type="submission" date="2018-08" db="UniProtKB">
        <authorList>
            <consortium name="EnsemblPlants"/>
        </authorList>
    </citation>
    <scope>IDENTIFICATION</scope>
    <source>
        <strain evidence="2">Yugu1</strain>
    </source>
</reference>
<organism evidence="2 3">
    <name type="scientific">Setaria italica</name>
    <name type="common">Foxtail millet</name>
    <name type="synonym">Panicum italicum</name>
    <dbReference type="NCBI Taxonomy" id="4555"/>
    <lineage>
        <taxon>Eukaryota</taxon>
        <taxon>Viridiplantae</taxon>
        <taxon>Streptophyta</taxon>
        <taxon>Embryophyta</taxon>
        <taxon>Tracheophyta</taxon>
        <taxon>Spermatophyta</taxon>
        <taxon>Magnoliopsida</taxon>
        <taxon>Liliopsida</taxon>
        <taxon>Poales</taxon>
        <taxon>Poaceae</taxon>
        <taxon>PACMAD clade</taxon>
        <taxon>Panicoideae</taxon>
        <taxon>Panicodae</taxon>
        <taxon>Paniceae</taxon>
        <taxon>Cenchrinae</taxon>
        <taxon>Setaria</taxon>
    </lineage>
</organism>
<dbReference type="Proteomes" id="UP000004995">
    <property type="component" value="Unassembled WGS sequence"/>
</dbReference>
<dbReference type="Gramene" id="KQL23725">
    <property type="protein sequence ID" value="KQL23725"/>
    <property type="gene ID" value="SETIT_031633mg"/>
</dbReference>
<dbReference type="EMBL" id="AGNK02000911">
    <property type="status" value="NOT_ANNOTATED_CDS"/>
    <property type="molecule type" value="Genomic_DNA"/>
</dbReference>
<keyword evidence="3" id="KW-1185">Reference proteome</keyword>
<sequence>MKVYYKLIDSMKIEERLSLVGETSCRLSALSSGFDLLVFLVVYSPLLSLCSHCFGSLYSFLFNSFGFNKILHSGGLPRCIYVQKNHRTCFSYLGMH</sequence>
<feature type="transmembrane region" description="Helical" evidence="1">
    <location>
        <begin position="36"/>
        <end position="61"/>
    </location>
</feature>
<evidence type="ECO:0000313" key="3">
    <source>
        <dbReference type="Proteomes" id="UP000004995"/>
    </source>
</evidence>
<proteinExistence type="predicted"/>
<keyword evidence="1" id="KW-1133">Transmembrane helix</keyword>